<protein>
    <submittedName>
        <fullName evidence="1">Uncharacterized protein</fullName>
    </submittedName>
</protein>
<accession>A0AAU7QC73</accession>
<name>A0AAU7QC73_9GAMM</name>
<dbReference type="AlphaFoldDB" id="A0AAU7QC73"/>
<gene>
    <name evidence="1" type="ORF">ABK905_05470</name>
</gene>
<dbReference type="EMBL" id="CP157947">
    <property type="protein sequence ID" value="XBS70619.1"/>
    <property type="molecule type" value="Genomic_DNA"/>
</dbReference>
<evidence type="ECO:0000313" key="1">
    <source>
        <dbReference type="EMBL" id="XBS70619.1"/>
    </source>
</evidence>
<sequence>MLNNAGRLQAQNNVTLDVGSLTQQAAASLIAGGQLTVQADSADTDGTWQSQSLDYQGGAIGTTPAVSTRWPIWILP</sequence>
<organism evidence="1">
    <name type="scientific">Acerihabitans sp. KWT182</name>
    <dbReference type="NCBI Taxonomy" id="3157919"/>
    <lineage>
        <taxon>Bacteria</taxon>
        <taxon>Pseudomonadati</taxon>
        <taxon>Pseudomonadota</taxon>
        <taxon>Gammaproteobacteria</taxon>
        <taxon>Enterobacterales</taxon>
        <taxon>Pectobacteriaceae</taxon>
        <taxon>Acerihabitans</taxon>
    </lineage>
</organism>
<reference evidence="1" key="1">
    <citation type="submission" date="2024-06" db="EMBL/GenBank/DDBJ databases">
        <authorList>
            <person name="Coelho C."/>
            <person name="Bento M."/>
            <person name="Garcia E."/>
            <person name="Camelo A."/>
            <person name="Brandao I."/>
            <person name="Espirito Santo C."/>
            <person name="Trovao J."/>
            <person name="Verissimo A."/>
            <person name="Costa J."/>
            <person name="Tiago I."/>
        </authorList>
    </citation>
    <scope>NUCLEOTIDE SEQUENCE</scope>
    <source>
        <strain evidence="1">KWT182</strain>
    </source>
</reference>
<proteinExistence type="predicted"/>